<protein>
    <submittedName>
        <fullName evidence="1">Uncharacterized protein</fullName>
    </submittedName>
</protein>
<gene>
    <name evidence="1" type="ORF">PCOR1329_LOCUS38995</name>
</gene>
<comment type="caution">
    <text evidence="1">The sequence shown here is derived from an EMBL/GenBank/DDBJ whole genome shotgun (WGS) entry which is preliminary data.</text>
</comment>
<organism evidence="1 2">
    <name type="scientific">Prorocentrum cordatum</name>
    <dbReference type="NCBI Taxonomy" id="2364126"/>
    <lineage>
        <taxon>Eukaryota</taxon>
        <taxon>Sar</taxon>
        <taxon>Alveolata</taxon>
        <taxon>Dinophyceae</taxon>
        <taxon>Prorocentrales</taxon>
        <taxon>Prorocentraceae</taxon>
        <taxon>Prorocentrum</taxon>
    </lineage>
</organism>
<keyword evidence="2" id="KW-1185">Reference proteome</keyword>
<sequence length="108" mass="12521">MDVDTVPELVRIYRWLENFSGSEDNRDLCNLTVLPQGRRYLNHWSSYAHAEYMMWFWREKRVCFIAPLLSLLPLSLSKSHGNKIAESGMLSMLRVMAERLSGGNIITS</sequence>
<reference evidence="1" key="1">
    <citation type="submission" date="2023-10" db="EMBL/GenBank/DDBJ databases">
        <authorList>
            <person name="Chen Y."/>
            <person name="Shah S."/>
            <person name="Dougan E. K."/>
            <person name="Thang M."/>
            <person name="Chan C."/>
        </authorList>
    </citation>
    <scope>NUCLEOTIDE SEQUENCE [LARGE SCALE GENOMIC DNA]</scope>
</reference>
<dbReference type="Proteomes" id="UP001189429">
    <property type="component" value="Unassembled WGS sequence"/>
</dbReference>
<evidence type="ECO:0000313" key="1">
    <source>
        <dbReference type="EMBL" id="CAK0845101.1"/>
    </source>
</evidence>
<name>A0ABN9TGU0_9DINO</name>
<proteinExistence type="predicted"/>
<dbReference type="EMBL" id="CAUYUJ010014715">
    <property type="protein sequence ID" value="CAK0845101.1"/>
    <property type="molecule type" value="Genomic_DNA"/>
</dbReference>
<evidence type="ECO:0000313" key="2">
    <source>
        <dbReference type="Proteomes" id="UP001189429"/>
    </source>
</evidence>
<accession>A0ABN9TGU0</accession>